<dbReference type="Pfam" id="PF23544">
    <property type="entry name" value="AtuA_ferredoxin"/>
    <property type="match status" value="1"/>
</dbReference>
<dbReference type="PANTHER" id="PTHR47708:SF2">
    <property type="entry name" value="SI:CH73-132F6.5"/>
    <property type="match status" value="1"/>
</dbReference>
<evidence type="ECO:0000313" key="2">
    <source>
        <dbReference type="EMBL" id="RKQ68247.1"/>
    </source>
</evidence>
<dbReference type="OrthoDB" id="21390at2"/>
<sequence length="116" mass="12326">MNSRIVPLRALAHARAGDKNNTSNIAVFAYDPAHYPVLEAQMTPEAVAAHMAGLVQGGVKRYAVPQLHALNFVMEQALEGGVNGSLNLDGHGKSWSSFLLGMEIDLPEDAPPPPKG</sequence>
<gene>
    <name evidence="2" type="ORF">BCL74_2723</name>
</gene>
<accession>A0A420WB69</accession>
<comment type="caution">
    <text evidence="2">The sequence shown here is derived from an EMBL/GenBank/DDBJ whole genome shotgun (WGS) entry which is preliminary data.</text>
</comment>
<evidence type="ECO:0000259" key="1">
    <source>
        <dbReference type="Pfam" id="PF23544"/>
    </source>
</evidence>
<evidence type="ECO:0000313" key="3">
    <source>
        <dbReference type="Proteomes" id="UP000277424"/>
    </source>
</evidence>
<reference evidence="2 3" key="1">
    <citation type="submission" date="2018-10" db="EMBL/GenBank/DDBJ databases">
        <title>Comparative analysis of microorganisms from saline springs in Andes Mountain Range, Colombia.</title>
        <authorList>
            <person name="Rubin E."/>
        </authorList>
    </citation>
    <scope>NUCLEOTIDE SEQUENCE [LARGE SCALE GENOMIC DNA]</scope>
    <source>
        <strain evidence="2 3">USBA 36</strain>
    </source>
</reference>
<protein>
    <recommendedName>
        <fullName evidence="1">AtuA-like ferredoxin-fold domain-containing protein</fullName>
    </recommendedName>
</protein>
<dbReference type="Proteomes" id="UP000277424">
    <property type="component" value="Unassembled WGS sequence"/>
</dbReference>
<dbReference type="RefSeq" id="WP_121220811.1">
    <property type="nucleotide sequence ID" value="NZ_RBIG01000003.1"/>
</dbReference>
<dbReference type="PANTHER" id="PTHR47708">
    <property type="match status" value="1"/>
</dbReference>
<feature type="domain" description="AtuA-like ferredoxin-fold" evidence="1">
    <location>
        <begin position="6"/>
        <end position="104"/>
    </location>
</feature>
<organism evidence="2 3">
    <name type="scientific">Oceanibaculum indicum</name>
    <dbReference type="NCBI Taxonomy" id="526216"/>
    <lineage>
        <taxon>Bacteria</taxon>
        <taxon>Pseudomonadati</taxon>
        <taxon>Pseudomonadota</taxon>
        <taxon>Alphaproteobacteria</taxon>
        <taxon>Rhodospirillales</taxon>
        <taxon>Oceanibaculaceae</taxon>
        <taxon>Oceanibaculum</taxon>
    </lineage>
</organism>
<dbReference type="AlphaFoldDB" id="A0A420WB69"/>
<proteinExistence type="predicted"/>
<dbReference type="EMBL" id="RBIG01000003">
    <property type="protein sequence ID" value="RKQ68247.1"/>
    <property type="molecule type" value="Genomic_DNA"/>
</dbReference>
<name>A0A420WB69_9PROT</name>
<dbReference type="InterPro" id="IPR056362">
    <property type="entry name" value="AtuA-like_ferredoxin_dom"/>
</dbReference>